<dbReference type="OrthoDB" id="9787772at2"/>
<dbReference type="NCBIfam" id="NF038402">
    <property type="entry name" value="TroA_like"/>
    <property type="match status" value="1"/>
</dbReference>
<dbReference type="PATRIC" id="fig|1391653.3.peg.2789"/>
<dbReference type="InterPro" id="IPR050902">
    <property type="entry name" value="ABC_Transporter_SBP"/>
</dbReference>
<dbReference type="EMBL" id="CP012332">
    <property type="protein sequence ID" value="AKU92299.1"/>
    <property type="molecule type" value="Genomic_DNA"/>
</dbReference>
<organism evidence="3 4">
    <name type="scientific">Vulgatibacter incomptus</name>
    <dbReference type="NCBI Taxonomy" id="1391653"/>
    <lineage>
        <taxon>Bacteria</taxon>
        <taxon>Pseudomonadati</taxon>
        <taxon>Myxococcota</taxon>
        <taxon>Myxococcia</taxon>
        <taxon>Myxococcales</taxon>
        <taxon>Cystobacterineae</taxon>
        <taxon>Vulgatibacteraceae</taxon>
        <taxon>Vulgatibacter</taxon>
    </lineage>
</organism>
<reference evidence="3 4" key="1">
    <citation type="submission" date="2015-08" db="EMBL/GenBank/DDBJ databases">
        <authorList>
            <person name="Babu N.S."/>
            <person name="Beckwith C.J."/>
            <person name="Beseler K.G."/>
            <person name="Brison A."/>
            <person name="Carone J.V."/>
            <person name="Caskin T.P."/>
            <person name="Diamond M."/>
            <person name="Durham M.E."/>
            <person name="Foxe J.M."/>
            <person name="Go M."/>
            <person name="Henderson B.A."/>
            <person name="Jones I.B."/>
            <person name="McGettigan J.A."/>
            <person name="Micheletti S.J."/>
            <person name="Nasrallah M.E."/>
            <person name="Ortiz D."/>
            <person name="Piller C.R."/>
            <person name="Privatt S.R."/>
            <person name="Schneider S.L."/>
            <person name="Sharp S."/>
            <person name="Smith T.C."/>
            <person name="Stanton J.D."/>
            <person name="Ullery H.E."/>
            <person name="Wilson R.J."/>
            <person name="Serrano M.G."/>
            <person name="Buck G."/>
            <person name="Lee V."/>
            <person name="Wang Y."/>
            <person name="Carvalho R."/>
            <person name="Voegtly L."/>
            <person name="Shi R."/>
            <person name="Duckworth R."/>
            <person name="Johnson A."/>
            <person name="Loviza R."/>
            <person name="Walstead R."/>
            <person name="Shah Z."/>
            <person name="Kiflezghi M."/>
            <person name="Wade K."/>
            <person name="Ball S.L."/>
            <person name="Bradley K.W."/>
            <person name="Asai D.J."/>
            <person name="Bowman C.A."/>
            <person name="Russell D.A."/>
            <person name="Pope W.H."/>
            <person name="Jacobs-Sera D."/>
            <person name="Hendrix R.W."/>
            <person name="Hatfull G.F."/>
        </authorList>
    </citation>
    <scope>NUCLEOTIDE SEQUENCE [LARGE SCALE GENOMIC DNA]</scope>
    <source>
        <strain evidence="3 4">DSM 27710</strain>
    </source>
</reference>
<feature type="domain" description="Fe/B12 periplasmic-binding" evidence="2">
    <location>
        <begin position="67"/>
        <end position="315"/>
    </location>
</feature>
<sequence>MKSDPAILPRIPGDSPRGLPIRTFGLEAIRVAAIALALLFAAFIPTKAARADEPYRLGEPGRAKPVRVVTLAPSITEIALDLGEGGALVGVSRYDDAPEVAALPRVGGFVDPAPEAILALKPDLLVVQPAPGNRGPVERLAQLGVPVLVLPLHTVDEVLASVRALGAALGSPEKGEALARRIVSDLDEVRAKAARLPRKRALIVYGWQPLVVAGPGSFADALLTAAGGENVAARASGAYPTLSAEAALAADPEVVVDASGGHGAGAPLPGLSARIGRPRSSALFRPGPRMMEAARELFRLLHGDALPGAKDPQRG</sequence>
<dbReference type="Proteomes" id="UP000055590">
    <property type="component" value="Chromosome"/>
</dbReference>
<evidence type="ECO:0000313" key="4">
    <source>
        <dbReference type="Proteomes" id="UP000055590"/>
    </source>
</evidence>
<dbReference type="SUPFAM" id="SSF53807">
    <property type="entry name" value="Helical backbone' metal receptor"/>
    <property type="match status" value="1"/>
</dbReference>
<keyword evidence="1" id="KW-0732">Signal</keyword>
<dbReference type="PROSITE" id="PS50983">
    <property type="entry name" value="FE_B12_PBP"/>
    <property type="match status" value="1"/>
</dbReference>
<evidence type="ECO:0000256" key="1">
    <source>
        <dbReference type="ARBA" id="ARBA00022729"/>
    </source>
</evidence>
<dbReference type="Pfam" id="PF01497">
    <property type="entry name" value="Peripla_BP_2"/>
    <property type="match status" value="1"/>
</dbReference>
<proteinExistence type="predicted"/>
<keyword evidence="4" id="KW-1185">Reference proteome</keyword>
<dbReference type="RefSeq" id="WP_082343151.1">
    <property type="nucleotide sequence ID" value="NZ_CP012332.1"/>
</dbReference>
<dbReference type="KEGG" id="vin:AKJ08_2686"/>
<dbReference type="Gene3D" id="3.40.50.1980">
    <property type="entry name" value="Nitrogenase molybdenum iron protein domain"/>
    <property type="match status" value="2"/>
</dbReference>
<dbReference type="InterPro" id="IPR002491">
    <property type="entry name" value="ABC_transptr_periplasmic_BD"/>
</dbReference>
<dbReference type="PANTHER" id="PTHR30535">
    <property type="entry name" value="VITAMIN B12-BINDING PROTEIN"/>
    <property type="match status" value="1"/>
</dbReference>
<protein>
    <submittedName>
        <fullName evidence="3">Vitamin B12 ABC transporter, B12-binding component BtuF</fullName>
    </submittedName>
</protein>
<dbReference type="InterPro" id="IPR054828">
    <property type="entry name" value="Vit_B12_bind_prot"/>
</dbReference>
<accession>A0A0K1PGR0</accession>
<gene>
    <name evidence="3" type="ORF">AKJ08_2686</name>
</gene>
<evidence type="ECO:0000313" key="3">
    <source>
        <dbReference type="EMBL" id="AKU92299.1"/>
    </source>
</evidence>
<dbReference type="PANTHER" id="PTHR30535:SF4">
    <property type="entry name" value="HEMIN-BINDING PERIPLASMIC PROTEIN HMUT"/>
    <property type="match status" value="1"/>
</dbReference>
<evidence type="ECO:0000259" key="2">
    <source>
        <dbReference type="PROSITE" id="PS50983"/>
    </source>
</evidence>
<dbReference type="STRING" id="1391653.AKJ08_2686"/>
<name>A0A0K1PGR0_9BACT</name>
<dbReference type="AlphaFoldDB" id="A0A0K1PGR0"/>